<dbReference type="Gene3D" id="3.30.559.10">
    <property type="entry name" value="Chloramphenicol acetyltransferase-like domain"/>
    <property type="match status" value="1"/>
</dbReference>
<dbReference type="EMBL" id="JABAIM010000002">
    <property type="protein sequence ID" value="NLR75920.1"/>
    <property type="molecule type" value="Genomic_DNA"/>
</dbReference>
<dbReference type="RefSeq" id="WP_168877547.1">
    <property type="nucleotide sequence ID" value="NZ_JABAIM010000002.1"/>
</dbReference>
<dbReference type="SUPFAM" id="SSF56801">
    <property type="entry name" value="Acetyl-CoA synthetase-like"/>
    <property type="match status" value="1"/>
</dbReference>
<evidence type="ECO:0000256" key="2">
    <source>
        <dbReference type="ARBA" id="ARBA00022450"/>
    </source>
</evidence>
<dbReference type="PROSITE" id="PS00455">
    <property type="entry name" value="AMP_BINDING"/>
    <property type="match status" value="1"/>
</dbReference>
<evidence type="ECO:0000313" key="7">
    <source>
        <dbReference type="Proteomes" id="UP000587991"/>
    </source>
</evidence>
<dbReference type="CDD" id="cd05930">
    <property type="entry name" value="A_NRPS"/>
    <property type="match status" value="1"/>
</dbReference>
<name>A0A847RXN7_9NEIS</name>
<dbReference type="Proteomes" id="UP000587991">
    <property type="component" value="Unassembled WGS sequence"/>
</dbReference>
<dbReference type="InterPro" id="IPR001242">
    <property type="entry name" value="Condensation_dom"/>
</dbReference>
<dbReference type="InterPro" id="IPR036736">
    <property type="entry name" value="ACP-like_sf"/>
</dbReference>
<dbReference type="GO" id="GO:0031177">
    <property type="term" value="F:phosphopantetheine binding"/>
    <property type="evidence" value="ECO:0007669"/>
    <property type="project" value="InterPro"/>
</dbReference>
<feature type="domain" description="Carrier" evidence="5">
    <location>
        <begin position="961"/>
        <end position="1036"/>
    </location>
</feature>
<proteinExistence type="predicted"/>
<dbReference type="SUPFAM" id="SSF52777">
    <property type="entry name" value="CoA-dependent acyltransferases"/>
    <property type="match status" value="2"/>
</dbReference>
<dbReference type="InterPro" id="IPR000873">
    <property type="entry name" value="AMP-dep_synth/lig_dom"/>
</dbReference>
<dbReference type="InterPro" id="IPR045851">
    <property type="entry name" value="AMP-bd_C_sf"/>
</dbReference>
<dbReference type="InterPro" id="IPR006162">
    <property type="entry name" value="Ppantetheine_attach_site"/>
</dbReference>
<dbReference type="InterPro" id="IPR036291">
    <property type="entry name" value="NAD(P)-bd_dom_sf"/>
</dbReference>
<dbReference type="PROSITE" id="PS50075">
    <property type="entry name" value="CARRIER"/>
    <property type="match status" value="1"/>
</dbReference>
<keyword evidence="3" id="KW-0597">Phosphoprotein</keyword>
<dbReference type="Pfam" id="PF00501">
    <property type="entry name" value="AMP-binding"/>
    <property type="match status" value="1"/>
</dbReference>
<dbReference type="InterPro" id="IPR042099">
    <property type="entry name" value="ANL_N_sf"/>
</dbReference>
<dbReference type="Pfam" id="PF00550">
    <property type="entry name" value="PP-binding"/>
    <property type="match status" value="1"/>
</dbReference>
<dbReference type="SUPFAM" id="SSF47336">
    <property type="entry name" value="ACP-like"/>
    <property type="match status" value="1"/>
</dbReference>
<gene>
    <name evidence="6" type="ORF">HF682_12200</name>
</gene>
<dbReference type="Gene3D" id="3.40.50.720">
    <property type="entry name" value="NAD(P)-binding Rossmann-like Domain"/>
    <property type="match status" value="1"/>
</dbReference>
<reference evidence="6 7" key="1">
    <citation type="submission" date="2020-04" db="EMBL/GenBank/DDBJ databases">
        <title>Draft genome of Leeia sp. IMCC25680.</title>
        <authorList>
            <person name="Song J."/>
            <person name="Cho J.-C."/>
        </authorList>
    </citation>
    <scope>NUCLEOTIDE SEQUENCE [LARGE SCALE GENOMIC DNA]</scope>
    <source>
        <strain evidence="6 7">IMCC25680</strain>
    </source>
</reference>
<dbReference type="Gene3D" id="3.40.50.12780">
    <property type="entry name" value="N-terminal domain of ligase-like"/>
    <property type="match status" value="1"/>
</dbReference>
<dbReference type="Gene3D" id="3.30.559.30">
    <property type="entry name" value="Nonribosomal peptide synthetase, condensation domain"/>
    <property type="match status" value="1"/>
</dbReference>
<dbReference type="GO" id="GO:0044550">
    <property type="term" value="P:secondary metabolite biosynthetic process"/>
    <property type="evidence" value="ECO:0007669"/>
    <property type="project" value="TreeGrafter"/>
</dbReference>
<evidence type="ECO:0000259" key="5">
    <source>
        <dbReference type="PROSITE" id="PS50075"/>
    </source>
</evidence>
<keyword evidence="2" id="KW-0596">Phosphopantetheine</keyword>
<dbReference type="InterPro" id="IPR009081">
    <property type="entry name" value="PP-bd_ACP"/>
</dbReference>
<dbReference type="Gene3D" id="3.30.300.30">
    <property type="match status" value="1"/>
</dbReference>
<sequence>MTAMPSRLDAIVPATPLQQGMLYHALLDDDPRLYLEQYGFTVSGTFDLSRYRQAWETSLQQQAMLRASFHWEGLGKAYQVTQQAVSLPWHEHDLRGLSHEAQLAAIEAQRQQRREQGFVLSKAPLFVLDILQLDTQRWKVLLTLHHILLDGWSLSLLLEEVSQRYVNPTASLPPTAPFEHYRAWLAQQDPSSAAAWWQQQLADLGAATPAPLLDTAPGEGSVAFDLDWSAADSARFRQLCQQQGLTGNTVFSAAWALLLARYHHQQEVSFGSTIATRPPEIPGIDRTLGLLLNVLPCRVDCDGEQASGLWLQQLQARWLTAQQHGYLPLSELQRQAGCPGQALFETLLVWENQPGSQADTPAGAPLQVRHDESYEHNPYPLMLAGYPGERIRLRLTVRQGSLDAQGAQQLLAQQQALMLALLTQHEAPLHQVTGLRQRIETTAPTDAPRTPSLWSRWQALCDLAPDALALHDLNAARSYTRQDLMAHTRQWVQQLRTAIADTEPTAPLALLLWPGIEQCTAMLAALYLGRPWLSLDPRRPQDGLLAQLQQLHPTALLTTPDLWPATGQWNVARTLYHAELPQPAQALPPHTPPAADAAALMVLTSGSTGAAKCVELPMQALQSRLDWMAHAHPAALDERMLWKTSPVFVDAVCEVLGPLLSGYPAVSLPDSQLAHPESLVSALTRARITRLVITPSVLEHLLAHLPQPYPGLRLLQVSGERFPVTLLQQARMAFPQARILNVYGSSEVMADATVFDATHWHAPDESVSCVPIGVCLPYLQATLLDIHDQPCLPGAVGQLHISGLGLAKGYRHDEALTRQVFRSLPGQTGRHYATGDLAREHAQAGLLISGRADRQLKLHGVRIEPGEIEHALLQMAGVQAAVVTLHQDPQGQARLSAHLVWHEGHTPHNAASLRSALSGRLPPALIPTHFQNETRLPRTASGKLDRLALQARFTQEDVTALPETEDQHALYGLWQKVIGQAPAGIDQDFFAAGGNSIHMTQLAFAIRKQFAQAFPIRAIFEAPTIRQQADLLLKLRQGEQPHEDRSHSDSQGFDLAQEARAADDILPGAPLQSVWPAGQGKVFLSGAQGFINAWLLARLLDEPDLQVYCLAPGANQVEAYHHLADHLGRFGLWNATRAARLTAVAGQLEAPRFGLEPALWQQLAQEMDVLFHTGVIINFVAPYTQLRHSNALAAAEMLQLASTQRSKPLHFIGSLGVFDHSQATPDSPPVHEDDALQHWQGLPNGYLQARWVSDTLIRRAIRRGLPCSVIRLTTVCGDRTHHQPHPDDMAWQLLRLGMTVKAVPDSARLLDMVPVDEAVNAVVALAKDGQTLGQAWHISNPRRWRWAEVGQALARHGYHLPLMHGKDWSRHVQQCAAELASQTDWQAILPLIGDSWRDHARFLQLDNQKSLNRLTALGQPLTVMDWAHFWPSIHTLIQQGFLPKADQQPV</sequence>
<accession>A0A847RXN7</accession>
<evidence type="ECO:0000313" key="6">
    <source>
        <dbReference type="EMBL" id="NLR75920.1"/>
    </source>
</evidence>
<dbReference type="GO" id="GO:0005737">
    <property type="term" value="C:cytoplasm"/>
    <property type="evidence" value="ECO:0007669"/>
    <property type="project" value="TreeGrafter"/>
</dbReference>
<dbReference type="PANTHER" id="PTHR45527">
    <property type="entry name" value="NONRIBOSOMAL PEPTIDE SYNTHETASE"/>
    <property type="match status" value="1"/>
</dbReference>
<dbReference type="InterPro" id="IPR020806">
    <property type="entry name" value="PKS_PP-bd"/>
</dbReference>
<dbReference type="Pfam" id="PF00668">
    <property type="entry name" value="Condensation"/>
    <property type="match status" value="1"/>
</dbReference>
<comment type="caution">
    <text evidence="6">The sequence shown here is derived from an EMBL/GenBank/DDBJ whole genome shotgun (WGS) entry which is preliminary data.</text>
</comment>
<dbReference type="PROSITE" id="PS00012">
    <property type="entry name" value="PHOSPHOPANTETHEINE"/>
    <property type="match status" value="1"/>
</dbReference>
<dbReference type="SUPFAM" id="SSF51735">
    <property type="entry name" value="NAD(P)-binding Rossmann-fold domains"/>
    <property type="match status" value="1"/>
</dbReference>
<evidence type="ECO:0000256" key="3">
    <source>
        <dbReference type="ARBA" id="ARBA00022553"/>
    </source>
</evidence>
<dbReference type="InterPro" id="IPR023213">
    <property type="entry name" value="CAT-like_dom_sf"/>
</dbReference>
<dbReference type="InterPro" id="IPR013120">
    <property type="entry name" value="FAR_NAD-bd"/>
</dbReference>
<organism evidence="6 7">
    <name type="scientific">Leeia aquatica</name>
    <dbReference type="NCBI Taxonomy" id="2725557"/>
    <lineage>
        <taxon>Bacteria</taxon>
        <taxon>Pseudomonadati</taxon>
        <taxon>Pseudomonadota</taxon>
        <taxon>Betaproteobacteria</taxon>
        <taxon>Neisseriales</taxon>
        <taxon>Leeiaceae</taxon>
        <taxon>Leeia</taxon>
    </lineage>
</organism>
<dbReference type="SMART" id="SM00823">
    <property type="entry name" value="PKS_PP"/>
    <property type="match status" value="1"/>
</dbReference>
<dbReference type="Pfam" id="PF07993">
    <property type="entry name" value="NAD_binding_4"/>
    <property type="match status" value="1"/>
</dbReference>
<dbReference type="GO" id="GO:0016874">
    <property type="term" value="F:ligase activity"/>
    <property type="evidence" value="ECO:0007669"/>
    <property type="project" value="UniProtKB-KW"/>
</dbReference>
<evidence type="ECO:0000256" key="4">
    <source>
        <dbReference type="ARBA" id="ARBA00022598"/>
    </source>
</evidence>
<comment type="cofactor">
    <cofactor evidence="1">
        <name>pantetheine 4'-phosphate</name>
        <dbReference type="ChEBI" id="CHEBI:47942"/>
    </cofactor>
</comment>
<protein>
    <submittedName>
        <fullName evidence="6">AMP-binding protein</fullName>
    </submittedName>
</protein>
<keyword evidence="4" id="KW-0436">Ligase</keyword>
<evidence type="ECO:0000256" key="1">
    <source>
        <dbReference type="ARBA" id="ARBA00001957"/>
    </source>
</evidence>
<dbReference type="InterPro" id="IPR020845">
    <property type="entry name" value="AMP-binding_CS"/>
</dbReference>
<dbReference type="PANTHER" id="PTHR45527:SF1">
    <property type="entry name" value="FATTY ACID SYNTHASE"/>
    <property type="match status" value="1"/>
</dbReference>
<dbReference type="GO" id="GO:0043041">
    <property type="term" value="P:amino acid activation for nonribosomal peptide biosynthetic process"/>
    <property type="evidence" value="ECO:0007669"/>
    <property type="project" value="TreeGrafter"/>
</dbReference>
<dbReference type="Gene3D" id="1.10.1200.10">
    <property type="entry name" value="ACP-like"/>
    <property type="match status" value="1"/>
</dbReference>
<keyword evidence="7" id="KW-1185">Reference proteome</keyword>